<organism evidence="1 2">
    <name type="scientific">Candidatus Gottesmanbacteria bacterium RIFCSPHIGHO2_01_FULL_42_12</name>
    <dbReference type="NCBI Taxonomy" id="1798377"/>
    <lineage>
        <taxon>Bacteria</taxon>
        <taxon>Candidatus Gottesmaniibacteriota</taxon>
    </lineage>
</organism>
<dbReference type="EMBL" id="MFJG01000025">
    <property type="protein sequence ID" value="OGG06183.1"/>
    <property type="molecule type" value="Genomic_DNA"/>
</dbReference>
<gene>
    <name evidence="1" type="ORF">A2872_04410</name>
</gene>
<name>A0A1F5Z1F6_9BACT</name>
<accession>A0A1F5Z1F6</accession>
<reference evidence="1 2" key="1">
    <citation type="journal article" date="2016" name="Nat. Commun.">
        <title>Thousands of microbial genomes shed light on interconnected biogeochemical processes in an aquifer system.</title>
        <authorList>
            <person name="Anantharaman K."/>
            <person name="Brown C.T."/>
            <person name="Hug L.A."/>
            <person name="Sharon I."/>
            <person name="Castelle C.J."/>
            <person name="Probst A.J."/>
            <person name="Thomas B.C."/>
            <person name="Singh A."/>
            <person name="Wilkins M.J."/>
            <person name="Karaoz U."/>
            <person name="Brodie E.L."/>
            <person name="Williams K.H."/>
            <person name="Hubbard S.S."/>
            <person name="Banfield J.F."/>
        </authorList>
    </citation>
    <scope>NUCLEOTIDE SEQUENCE [LARGE SCALE GENOMIC DNA]</scope>
</reference>
<dbReference type="Proteomes" id="UP000178681">
    <property type="component" value="Unassembled WGS sequence"/>
</dbReference>
<comment type="caution">
    <text evidence="1">The sequence shown here is derived from an EMBL/GenBank/DDBJ whole genome shotgun (WGS) entry which is preliminary data.</text>
</comment>
<proteinExistence type="predicted"/>
<evidence type="ECO:0000313" key="2">
    <source>
        <dbReference type="Proteomes" id="UP000178681"/>
    </source>
</evidence>
<dbReference type="AlphaFoldDB" id="A0A1F5Z1F6"/>
<protein>
    <submittedName>
        <fullName evidence="1">Uncharacterized protein</fullName>
    </submittedName>
</protein>
<dbReference type="STRING" id="1798377.A2872_04410"/>
<sequence length="81" mass="9408">MAWFKLESKKGTQIDIDDTPVNTVRETGVSLYEKFYQNQGRGNTKDILIQIDHFVEEHDLDDETVREISGIAWSLTHQNNQ</sequence>
<evidence type="ECO:0000313" key="1">
    <source>
        <dbReference type="EMBL" id="OGG06183.1"/>
    </source>
</evidence>